<evidence type="ECO:0000256" key="7">
    <source>
        <dbReference type="SAM" id="MobiDB-lite"/>
    </source>
</evidence>
<keyword evidence="3" id="KW-0805">Transcription regulation</keyword>
<evidence type="ECO:0000256" key="2">
    <source>
        <dbReference type="ARBA" id="ARBA00022737"/>
    </source>
</evidence>
<keyword evidence="5" id="KW-0804">Transcription</keyword>
<evidence type="ECO:0000256" key="3">
    <source>
        <dbReference type="ARBA" id="ARBA00023015"/>
    </source>
</evidence>
<keyword evidence="9" id="KW-1185">Reference proteome</keyword>
<dbReference type="OMA" id="RDIMPPG"/>
<keyword evidence="4" id="KW-0238">DNA-binding</keyword>
<dbReference type="RefSeq" id="XP_010243802.1">
    <property type="nucleotide sequence ID" value="XM_010245500.2"/>
</dbReference>
<dbReference type="AlphaFoldDB" id="A0A1U7YTX3"/>
<comment type="subcellular location">
    <subcellularLocation>
        <location evidence="1">Nucleus</location>
    </subcellularLocation>
</comment>
<evidence type="ECO:0000313" key="9">
    <source>
        <dbReference type="Proteomes" id="UP000189703"/>
    </source>
</evidence>
<dbReference type="Proteomes" id="UP000189703">
    <property type="component" value="Unplaced"/>
</dbReference>
<name>A0A1U7YTX3_NELNU</name>
<dbReference type="InParanoid" id="A0A1U7YTX3"/>
<gene>
    <name evidence="10" type="primary">LOC104587775</name>
</gene>
<dbReference type="FunFam" id="1.10.10.60:FF:000342">
    <property type="entry name" value="trihelix transcription factor PTL-like"/>
    <property type="match status" value="1"/>
</dbReference>
<dbReference type="GO" id="GO:0006355">
    <property type="term" value="P:regulation of DNA-templated transcription"/>
    <property type="evidence" value="ECO:0007669"/>
    <property type="project" value="UniProtKB-ARBA"/>
</dbReference>
<dbReference type="FunFam" id="1.10.10.60:FF:000061">
    <property type="entry name" value="Trihelix transcription factor GT-2"/>
    <property type="match status" value="1"/>
</dbReference>
<feature type="domain" description="Myb-like" evidence="8">
    <location>
        <begin position="100"/>
        <end position="159"/>
    </location>
</feature>
<dbReference type="InterPro" id="IPR001005">
    <property type="entry name" value="SANT/Myb"/>
</dbReference>
<dbReference type="KEGG" id="nnu:104587775"/>
<feature type="region of interest" description="Disordered" evidence="7">
    <location>
        <begin position="382"/>
        <end position="406"/>
    </location>
</feature>
<dbReference type="eggNOG" id="KOG4282">
    <property type="taxonomic scope" value="Eukaryota"/>
</dbReference>
<sequence length="560" mass="64351">MEMGDQYGLPDLRQLMGGRSHFPMIPQPAEQFPGHRNLTTSQHYEMIMGGHQHQVGEMLPRGVVDFRSDTNPASSPAVVATAFCGGLEMEACTGGDGGNGRWPRQETLTLLEIRSRLDPKFKEANQKGPLWDEVSRIMAEEHGYQRSGKKCREKFENLYKYYKKTKEGKAGRQDGKHYRFFRQLEALYGETSNPNPVSVTETRLTGTSPPYGTTVYNTQQALQAQKLSESLSLSNSSELETSSSEDNGNDLNAVAFTGSDWTEKKRLMMMMMKDSQGVKRGRRSWKAKIKDFVDSQMRKLMETQEAWLEKMLKTLEHKEQERMCREEEWRKQEADRLDREQKFWAKERAWVEARDAALMETLRKFTGTELKSSSSEELMATDLHDNSENGQNENGSETLDSSMNSNRWPEQEVSSLVQLRTSMVSRFIQHGELAKEGLWEEISAKMACLGFNRSAKQCKEKWETIDKYFRERKECNKKRKENLRTCDYSHHFAGSLYNPVRAYSFCHDTDGFHPNDAPPSNSNAGTTTTTVHDSCFRYLMAEGENLWENYGVRFNKGENQ</sequence>
<dbReference type="SMART" id="SM00717">
    <property type="entry name" value="SANT"/>
    <property type="match status" value="2"/>
</dbReference>
<dbReference type="PROSITE" id="PS50090">
    <property type="entry name" value="MYB_LIKE"/>
    <property type="match status" value="2"/>
</dbReference>
<dbReference type="OrthoDB" id="1919525at2759"/>
<dbReference type="PANTHER" id="PTHR21654">
    <property type="entry name" value="FI21293P1"/>
    <property type="match status" value="1"/>
</dbReference>
<evidence type="ECO:0000256" key="5">
    <source>
        <dbReference type="ARBA" id="ARBA00023163"/>
    </source>
</evidence>
<evidence type="ECO:0000313" key="10">
    <source>
        <dbReference type="RefSeq" id="XP_010243802.1"/>
    </source>
</evidence>
<feature type="domain" description="Myb-like" evidence="8">
    <location>
        <begin position="400"/>
        <end position="466"/>
    </location>
</feature>
<proteinExistence type="predicted"/>
<evidence type="ECO:0000259" key="8">
    <source>
        <dbReference type="PROSITE" id="PS50090"/>
    </source>
</evidence>
<evidence type="ECO:0000256" key="4">
    <source>
        <dbReference type="ARBA" id="ARBA00023125"/>
    </source>
</evidence>
<organism evidence="9 10">
    <name type="scientific">Nelumbo nucifera</name>
    <name type="common">Sacred lotus</name>
    <dbReference type="NCBI Taxonomy" id="4432"/>
    <lineage>
        <taxon>Eukaryota</taxon>
        <taxon>Viridiplantae</taxon>
        <taxon>Streptophyta</taxon>
        <taxon>Embryophyta</taxon>
        <taxon>Tracheophyta</taxon>
        <taxon>Spermatophyta</taxon>
        <taxon>Magnoliopsida</taxon>
        <taxon>Proteales</taxon>
        <taxon>Nelumbonaceae</taxon>
        <taxon>Nelumbo</taxon>
    </lineage>
</organism>
<accession>A0A1U7YTX3</accession>
<feature type="compositionally biased region" description="Low complexity" evidence="7">
    <location>
        <begin position="388"/>
        <end position="397"/>
    </location>
</feature>
<dbReference type="STRING" id="4432.A0A1U7YTX3"/>
<dbReference type="FunCoup" id="A0A1U7YTX3">
    <property type="interactions" value="20"/>
</dbReference>
<dbReference type="InterPro" id="IPR044822">
    <property type="entry name" value="Myb_DNA-bind_4"/>
</dbReference>
<reference evidence="10" key="1">
    <citation type="submission" date="2025-08" db="UniProtKB">
        <authorList>
            <consortium name="RefSeq"/>
        </authorList>
    </citation>
    <scope>IDENTIFICATION</scope>
</reference>
<feature type="compositionally biased region" description="Low complexity" evidence="7">
    <location>
        <begin position="227"/>
        <end position="245"/>
    </location>
</feature>
<keyword evidence="6" id="KW-0539">Nucleus</keyword>
<feature type="region of interest" description="Disordered" evidence="7">
    <location>
        <begin position="227"/>
        <end position="251"/>
    </location>
</feature>
<keyword evidence="2" id="KW-0677">Repeat</keyword>
<dbReference type="GeneID" id="104587775"/>
<protein>
    <submittedName>
        <fullName evidence="10">Trihelix transcription factor PTL</fullName>
    </submittedName>
</protein>
<dbReference type="Gene3D" id="1.10.10.60">
    <property type="entry name" value="Homeodomain-like"/>
    <property type="match status" value="2"/>
</dbReference>
<dbReference type="GO" id="GO:0003677">
    <property type="term" value="F:DNA binding"/>
    <property type="evidence" value="ECO:0007669"/>
    <property type="project" value="UniProtKB-KW"/>
</dbReference>
<evidence type="ECO:0000256" key="1">
    <source>
        <dbReference type="ARBA" id="ARBA00004123"/>
    </source>
</evidence>
<dbReference type="CDD" id="cd12203">
    <property type="entry name" value="GT1"/>
    <property type="match status" value="2"/>
</dbReference>
<evidence type="ECO:0000256" key="6">
    <source>
        <dbReference type="ARBA" id="ARBA00023242"/>
    </source>
</evidence>
<dbReference type="PANTHER" id="PTHR21654:SF60">
    <property type="entry name" value="TRIHELIX TRANSCRIPTION FACTOR PTL"/>
    <property type="match status" value="1"/>
</dbReference>
<dbReference type="GO" id="GO:0005634">
    <property type="term" value="C:nucleus"/>
    <property type="evidence" value="ECO:0007669"/>
    <property type="project" value="UniProtKB-SubCell"/>
</dbReference>
<dbReference type="Pfam" id="PF13837">
    <property type="entry name" value="Myb_DNA-bind_4"/>
    <property type="match status" value="2"/>
</dbReference>